<name>A0AAN8SWS8_SOLBU</name>
<evidence type="ECO:0000313" key="2">
    <source>
        <dbReference type="Proteomes" id="UP001371456"/>
    </source>
</evidence>
<accession>A0AAN8SWS8</accession>
<dbReference type="EMBL" id="JBANQN010000011">
    <property type="protein sequence ID" value="KAK6775920.1"/>
    <property type="molecule type" value="Genomic_DNA"/>
</dbReference>
<keyword evidence="2" id="KW-1185">Reference proteome</keyword>
<dbReference type="Proteomes" id="UP001371456">
    <property type="component" value="Unassembled WGS sequence"/>
</dbReference>
<gene>
    <name evidence="1" type="ORF">RDI58_026921</name>
</gene>
<sequence length="128" mass="14407">MPWLGNEGCLKLGLATANHDHEGLHDSWWPPHAMVPPVVIMEVCPRKRSKIEVKDKSPLPPVVGPLESFTSELRVLKEFVEKLPQGLGESYMGPRSYVPQIDFDAYLVDQRKQKAQLSNLEKAYASLV</sequence>
<protein>
    <submittedName>
        <fullName evidence="1">Uncharacterized protein</fullName>
    </submittedName>
</protein>
<evidence type="ECO:0000313" key="1">
    <source>
        <dbReference type="EMBL" id="KAK6775920.1"/>
    </source>
</evidence>
<proteinExistence type="predicted"/>
<reference evidence="1 2" key="1">
    <citation type="submission" date="2024-02" db="EMBL/GenBank/DDBJ databases">
        <title>de novo genome assembly of Solanum bulbocastanum strain 11H21.</title>
        <authorList>
            <person name="Hosaka A.J."/>
        </authorList>
    </citation>
    <scope>NUCLEOTIDE SEQUENCE [LARGE SCALE GENOMIC DNA]</scope>
    <source>
        <tissue evidence="1">Young leaves</tissue>
    </source>
</reference>
<organism evidence="1 2">
    <name type="scientific">Solanum bulbocastanum</name>
    <name type="common">Wild potato</name>
    <dbReference type="NCBI Taxonomy" id="147425"/>
    <lineage>
        <taxon>Eukaryota</taxon>
        <taxon>Viridiplantae</taxon>
        <taxon>Streptophyta</taxon>
        <taxon>Embryophyta</taxon>
        <taxon>Tracheophyta</taxon>
        <taxon>Spermatophyta</taxon>
        <taxon>Magnoliopsida</taxon>
        <taxon>eudicotyledons</taxon>
        <taxon>Gunneridae</taxon>
        <taxon>Pentapetalae</taxon>
        <taxon>asterids</taxon>
        <taxon>lamiids</taxon>
        <taxon>Solanales</taxon>
        <taxon>Solanaceae</taxon>
        <taxon>Solanoideae</taxon>
        <taxon>Solaneae</taxon>
        <taxon>Solanum</taxon>
    </lineage>
</organism>
<comment type="caution">
    <text evidence="1">The sequence shown here is derived from an EMBL/GenBank/DDBJ whole genome shotgun (WGS) entry which is preliminary data.</text>
</comment>
<dbReference type="AlphaFoldDB" id="A0AAN8SWS8"/>